<evidence type="ECO:0000313" key="13">
    <source>
        <dbReference type="Proteomes" id="UP000243797"/>
    </source>
</evidence>
<dbReference type="Proteomes" id="UP000243797">
    <property type="component" value="Unassembled WGS sequence"/>
</dbReference>
<feature type="compositionally biased region" description="Polar residues" evidence="9">
    <location>
        <begin position="1"/>
        <end position="17"/>
    </location>
</feature>
<comment type="similarity">
    <text evidence="1 8">Belongs to the RdRP family.</text>
</comment>
<feature type="compositionally biased region" description="Low complexity" evidence="9">
    <location>
        <begin position="1318"/>
        <end position="1327"/>
    </location>
</feature>
<protein>
    <recommendedName>
        <fullName evidence="8">RNA-dependent RNA polymerase</fullName>
        <ecNumber evidence="8">2.7.7.48</ecNumber>
    </recommendedName>
</protein>
<feature type="compositionally biased region" description="Low complexity" evidence="9">
    <location>
        <begin position="1210"/>
        <end position="1223"/>
    </location>
</feature>
<organism evidence="12 13">
    <name type="scientific">Sphaceloma murrayae</name>
    <dbReference type="NCBI Taxonomy" id="2082308"/>
    <lineage>
        <taxon>Eukaryota</taxon>
        <taxon>Fungi</taxon>
        <taxon>Dikarya</taxon>
        <taxon>Ascomycota</taxon>
        <taxon>Pezizomycotina</taxon>
        <taxon>Dothideomycetes</taxon>
        <taxon>Dothideomycetidae</taxon>
        <taxon>Myriangiales</taxon>
        <taxon>Elsinoaceae</taxon>
        <taxon>Sphaceloma</taxon>
    </lineage>
</organism>
<dbReference type="InterPro" id="IPR058752">
    <property type="entry name" value="RDRP_C_head"/>
</dbReference>
<feature type="compositionally biased region" description="Polar residues" evidence="9">
    <location>
        <begin position="1269"/>
        <end position="1281"/>
    </location>
</feature>
<feature type="domain" description="RDRP C-terminal head" evidence="11">
    <location>
        <begin position="1022"/>
        <end position="1166"/>
    </location>
</feature>
<dbReference type="PANTHER" id="PTHR23079:SF55">
    <property type="entry name" value="RNA-DIRECTED RNA POLYMERASE"/>
    <property type="match status" value="1"/>
</dbReference>
<evidence type="ECO:0000256" key="2">
    <source>
        <dbReference type="ARBA" id="ARBA00022484"/>
    </source>
</evidence>
<evidence type="ECO:0000259" key="10">
    <source>
        <dbReference type="Pfam" id="PF05183"/>
    </source>
</evidence>
<evidence type="ECO:0000256" key="5">
    <source>
        <dbReference type="ARBA" id="ARBA00022884"/>
    </source>
</evidence>
<dbReference type="EMBL" id="NKHZ01000060">
    <property type="protein sequence ID" value="PNS15990.1"/>
    <property type="molecule type" value="Genomic_DNA"/>
</dbReference>
<keyword evidence="2 8" id="KW-0696">RNA-directed RNA polymerase</keyword>
<feature type="region of interest" description="Disordered" evidence="9">
    <location>
        <begin position="1"/>
        <end position="21"/>
    </location>
</feature>
<proteinExistence type="inferred from homology"/>
<feature type="domain" description="RDRP core" evidence="10">
    <location>
        <begin position="439"/>
        <end position="997"/>
    </location>
</feature>
<dbReference type="GO" id="GO:0031380">
    <property type="term" value="C:nuclear RNA-directed RNA polymerase complex"/>
    <property type="evidence" value="ECO:0007669"/>
    <property type="project" value="TreeGrafter"/>
</dbReference>
<dbReference type="EC" id="2.7.7.48" evidence="8"/>
<keyword evidence="13" id="KW-1185">Reference proteome</keyword>
<keyword evidence="5 8" id="KW-0694">RNA-binding</keyword>
<dbReference type="InterPro" id="IPR057596">
    <property type="entry name" value="RDRP_core"/>
</dbReference>
<dbReference type="PANTHER" id="PTHR23079">
    <property type="entry name" value="RNA-DEPENDENT RNA POLYMERASE"/>
    <property type="match status" value="1"/>
</dbReference>
<keyword evidence="6" id="KW-0943">RNA-mediated gene silencing</keyword>
<evidence type="ECO:0000256" key="3">
    <source>
        <dbReference type="ARBA" id="ARBA00022679"/>
    </source>
</evidence>
<evidence type="ECO:0000256" key="8">
    <source>
        <dbReference type="RuleBase" id="RU363098"/>
    </source>
</evidence>
<dbReference type="GO" id="GO:0030422">
    <property type="term" value="P:siRNA processing"/>
    <property type="evidence" value="ECO:0007669"/>
    <property type="project" value="TreeGrafter"/>
</dbReference>
<dbReference type="Pfam" id="PF26253">
    <property type="entry name" value="RdRP_head"/>
    <property type="match status" value="1"/>
</dbReference>
<feature type="compositionally biased region" description="Polar residues" evidence="9">
    <location>
        <begin position="1224"/>
        <end position="1233"/>
    </location>
</feature>
<dbReference type="InterPro" id="IPR035979">
    <property type="entry name" value="RBD_domain_sf"/>
</dbReference>
<evidence type="ECO:0000256" key="1">
    <source>
        <dbReference type="ARBA" id="ARBA00005762"/>
    </source>
</evidence>
<dbReference type="STRING" id="2082308.A0A2K1QM95"/>
<evidence type="ECO:0000313" key="12">
    <source>
        <dbReference type="EMBL" id="PNS15990.1"/>
    </source>
</evidence>
<evidence type="ECO:0000259" key="11">
    <source>
        <dbReference type="Pfam" id="PF26253"/>
    </source>
</evidence>
<feature type="region of interest" description="Disordered" evidence="9">
    <location>
        <begin position="1344"/>
        <end position="1368"/>
    </location>
</feature>
<keyword evidence="4 8" id="KW-0548">Nucleotidyltransferase</keyword>
<dbReference type="GO" id="GO:0003723">
    <property type="term" value="F:RNA binding"/>
    <property type="evidence" value="ECO:0007669"/>
    <property type="project" value="UniProtKB-KW"/>
</dbReference>
<dbReference type="GO" id="GO:0003968">
    <property type="term" value="F:RNA-directed RNA polymerase activity"/>
    <property type="evidence" value="ECO:0007669"/>
    <property type="project" value="UniProtKB-KW"/>
</dbReference>
<dbReference type="InterPro" id="IPR007855">
    <property type="entry name" value="RDRP"/>
</dbReference>
<evidence type="ECO:0000256" key="7">
    <source>
        <dbReference type="ARBA" id="ARBA00048744"/>
    </source>
</evidence>
<feature type="region of interest" description="Disordered" evidence="9">
    <location>
        <begin position="1191"/>
        <end position="1332"/>
    </location>
</feature>
<dbReference type="OrthoDB" id="6513042at2759"/>
<comment type="catalytic activity">
    <reaction evidence="7 8">
        <text>RNA(n) + a ribonucleoside 5'-triphosphate = RNA(n+1) + diphosphate</text>
        <dbReference type="Rhea" id="RHEA:21248"/>
        <dbReference type="Rhea" id="RHEA-COMP:14527"/>
        <dbReference type="Rhea" id="RHEA-COMP:17342"/>
        <dbReference type="ChEBI" id="CHEBI:33019"/>
        <dbReference type="ChEBI" id="CHEBI:61557"/>
        <dbReference type="ChEBI" id="CHEBI:140395"/>
        <dbReference type="EC" id="2.7.7.48"/>
    </reaction>
</comment>
<gene>
    <name evidence="12" type="ORF">CAC42_4391</name>
</gene>
<evidence type="ECO:0000256" key="9">
    <source>
        <dbReference type="SAM" id="MobiDB-lite"/>
    </source>
</evidence>
<dbReference type="SUPFAM" id="SSF54928">
    <property type="entry name" value="RNA-binding domain, RBD"/>
    <property type="match status" value="1"/>
</dbReference>
<dbReference type="Pfam" id="PF05183">
    <property type="entry name" value="RdRP"/>
    <property type="match status" value="1"/>
</dbReference>
<sequence length="1401" mass="157968">MRATNNSPRHNRNTLSTPWPPGFPPPQMKLRIDNCPPGTTTVELNKHFSRFGEIDFIRVEAGETGKAFLAFSPPPRNIRDFFAENHTLFDPVSGSPFALRLTTLDFHNAEVASPLDPRRKFPTHITLHSSHMRVGVMTGEQDMMGLRGGDCDDQNPILIKAHLKDPPEIKIQFTGLRHGQWQALQIRSHFSNIATIHKASGYGSARIMVLTFKYPPKVFALPPSKTTPLTAEDQYQWSKNQHFRRVTDIDTDMRRRDQAVTALVRHGHEIFIDPGRWLTWSFTFKKTDFNEWALPCLLDMFSAYNVVITNGEIHNRAPDRQSLVWHAFDLDNHVKPSFGSQRSALQTLQAQSDGFPVLQFEVRYALEVCFSKGLLYEGSITSQFLSRLSNSRGADLLENLMLTNKKLYNPMQLFELPELGQKRKRRVPKTCILMHSVTVTPTTMYVQPVQVEVSNRVIRKYIEHADRFLRVRFSDEAYFGRLQSQRDDREAEVYDRVRRTLVNGVRVAGRHYDFLACGNSQFRENGAYFFNNNESVSVNGIRQWMGYFQHIREIPKYVSRIGQCFSTTRAVTSIGLKPEIVEIPDIERNGFTFTDGVGKLSKFLAHMISQELRLGPDAPSLFQFRMGGCKGVLAVDPTLSGREVHIRPSQQKFKTDYNQLEIIRWSSFASAYLNRQIILVLSALGISDTVFVRKMKVQLAEINRALEDNDTAISMLQASVDFNQVSLAIARMIQAGLRNDPFVDSMLHLWRAWMKKSLKEKANMFIPEGAFVLGCVDETATLRMDPDKLPEIFLQVPDLQNGGKVKVVEAICIIVRNPALHPGDIRVVRAVDCEKLRHLENVVVVPQLGARDLANMCAGGDLDGDDFLVIWDRDLIPPQHNCEPMDYSAPAPIVSKGPVTQSDIISFFCDYMKNDSLGNIAVAHRAWADYYDAGVKHEKCVELAQLHSQAVDYCKTGVPARMHNELKVQTYPHWLEKPKGIPSYHSLKILGRLYDEVDRVDFKPNYGPTFDERILDAYDIPQELFEKAYALKTEYDIDMRRIMAQFGITTEFEVWSAFVMFHNREVKLYKFAEEVGRLMSMLKHEYRDLCYKAAEIVPNDRDMSKLGPMVAALYQVTAHDVAAFKDTQPEKTDSVMDEAPAERQPPMISFPWIFQEELLGIATMNKSGSSLSEAMILNILAAKNWRAGSTRRGDRASSMQHHLLSGTPKSPVASSRARSQSVATLTPDNSQQQSKEKAQAGPRSSVTTIDALAERFAAASRRETKQPHQDSQLISHSSKASTDVKAMTTLRVQTVGDNSSSGSNLTSPIGRDNKTSRSHSPTSSVSSGNWSNHAAASMAGTQSLQGFKPQSAMGTIEDCGVKKEEDMIDFDDEPEEEFDAEAAGQAKGPDAFKQLKFLVGM</sequence>
<dbReference type="InParanoid" id="A0A2K1QM95"/>
<evidence type="ECO:0000256" key="4">
    <source>
        <dbReference type="ARBA" id="ARBA00022695"/>
    </source>
</evidence>
<name>A0A2K1QM95_9PEZI</name>
<evidence type="ECO:0000256" key="6">
    <source>
        <dbReference type="ARBA" id="ARBA00023158"/>
    </source>
</evidence>
<keyword evidence="3 8" id="KW-0808">Transferase</keyword>
<accession>A0A2K1QM95</accession>
<comment type="caution">
    <text evidence="12">The sequence shown here is derived from an EMBL/GenBank/DDBJ whole genome shotgun (WGS) entry which is preliminary data.</text>
</comment>
<reference evidence="12 13" key="1">
    <citation type="submission" date="2017-06" db="EMBL/GenBank/DDBJ databases">
        <title>Draft genome sequence of a variant of Elsinoe murrayae.</title>
        <authorList>
            <person name="Cheng Q."/>
        </authorList>
    </citation>
    <scope>NUCLEOTIDE SEQUENCE [LARGE SCALE GENOMIC DNA]</scope>
    <source>
        <strain evidence="12 13">CQ-2017a</strain>
    </source>
</reference>
<feature type="compositionally biased region" description="Polar residues" evidence="9">
    <location>
        <begin position="1290"/>
        <end position="1307"/>
    </location>
</feature>